<dbReference type="eggNOG" id="ENOG502REVD">
    <property type="taxonomic scope" value="Eukaryota"/>
</dbReference>
<keyword evidence="4" id="KW-1185">Reference proteome</keyword>
<dbReference type="STRING" id="296587.C1E7P6"/>
<feature type="compositionally biased region" description="Acidic residues" evidence="1">
    <location>
        <begin position="926"/>
        <end position="939"/>
    </location>
</feature>
<name>C1E7P6_MICCC</name>
<dbReference type="InParanoid" id="C1E7P6"/>
<dbReference type="OrthoDB" id="10498279at2759"/>
<feature type="region of interest" description="Disordered" evidence="1">
    <location>
        <begin position="870"/>
        <end position="939"/>
    </location>
</feature>
<feature type="region of interest" description="Disordered" evidence="1">
    <location>
        <begin position="800"/>
        <end position="821"/>
    </location>
</feature>
<accession>C1E7P6</accession>
<feature type="region of interest" description="Disordered" evidence="1">
    <location>
        <begin position="41"/>
        <end position="170"/>
    </location>
</feature>
<feature type="compositionally biased region" description="Polar residues" evidence="1">
    <location>
        <begin position="107"/>
        <end position="118"/>
    </location>
</feature>
<keyword evidence="2" id="KW-0472">Membrane</keyword>
<dbReference type="EMBL" id="CP001327">
    <property type="protein sequence ID" value="ACO64019.1"/>
    <property type="molecule type" value="Genomic_DNA"/>
</dbReference>
<proteinExistence type="predicted"/>
<dbReference type="RefSeq" id="XP_002502761.1">
    <property type="nucleotide sequence ID" value="XM_002502715.1"/>
</dbReference>
<feature type="compositionally biased region" description="Low complexity" evidence="1">
    <location>
        <begin position="123"/>
        <end position="134"/>
    </location>
</feature>
<evidence type="ECO:0000256" key="2">
    <source>
        <dbReference type="SAM" id="Phobius"/>
    </source>
</evidence>
<dbReference type="OMA" id="PMDYVRS"/>
<feature type="compositionally biased region" description="Basic and acidic residues" evidence="1">
    <location>
        <begin position="260"/>
        <end position="280"/>
    </location>
</feature>
<keyword evidence="2" id="KW-1133">Transmembrane helix</keyword>
<sequence>MRDDPDPGGNLAWARAIAKADALVALSHEVRASAEKRARFKQAAGAYADPRSRASRTTHERERAAEGVAKEMGVEVPVAEHEKTPAEPVEATASSPLPRSTAKHTAKTGTPLGTSASFKSDGSDASVGDSATAGTAGGGTAGGGAPQSSRKQSAILKPQKQNSGDVLDMWDEKGNIRVAKALADTPNPSDVDPSSKEVSITPDQYRLLYLISRLQSVSFEAPRKMGSIELTRNEISSGGGGSPSRTSSEDSLDRLQSLAAREREEREGGGGEEGKSELRAHTNVRKPGGVFGNSGGRVAPEPDHNIARSSSHGSSAGRTVTIRDEPPSDSSRVPAATPGGENENEGSKEPHRQLSTTSLWKKAVVSVVNTLKLRHTLSRSFQHVPSTMRELQDKASTRWVHRTPLLVYIYEGILLEIFETYDFYPGSEMSGVCKGVLNMNVSTEAVDDLSDLQEMGLVLRLKLGTKDHFTTTSYQVMPAGVAALKSMPQRDKNDMDRFLVHGVRVETPQMLRATHYDPHDYAWWGTADNDDDEYLREIFGDKPEFTPFEISFDAVTGEFNLLDTEGNERVSTVTEFEDVSYVCSPYLPSCVRPKEGRHSTNREFSDFSSLAHLAAEGTHTMRDADIRHHVFLNNITLLSSQYLVNGPNEVNSLNEKLSLHASREEMRKGQAGLVSAQVDHSPASTVFDVAMSGMCAIFPMDYVRSTMANFESKVYLPEDPGVVQLENFGIHLHSNGEVIFGVKVESVMSNVRDNIPIDLIARIVFDLHEDSASTLSSISSSHQRLLMASLRGTRYVNEVRNENQGSSRRRNRLDIGASGHKKRPVELTGSAALDNVIDNLTAVGSKVSGVAASIASVPRQVRDQVMSGLVHNKKASSGEAARGDARGRPRPLRRAVTPSQLARSSMSPVIRGNNPALTRQKSAVYDSDDDGSSVFDSSDEDDELMRLQQLVVAASEQHAFTASKYAFNMFTAFFCDSITPGVSAAELMDGEDYENDIMQIIGRITSGADLPGGGIVLSGEKGLIVSGPAGRKFEQLIVVHCSVMARRIFVSEFFHRLFEMESEIDAIQVAISAHIGKPSQLSDIRRRVMEACKQASLLDSLLTQCQSSSSDLPDISQKTMEKGKSDPAYDVLLETLNTQDYREELVLRLKDLESLLHCARLGLDSLRENTDVISEMQMFKLQESLQSNTRNLESLFRSNESASSSLQIMQLVIGGSLGFAILDRMTGEWSALDTPWGQTFWKYFVDPAGVWFVVSMTVFVVIVVGLHITMKFMIKQASADMCLRYSLHVRVNLHALRQYLKRRVLFSEEAETDVEGNNVYKVSWDENKKAYGGSALRVGISVDQGHARLCTVTLQYNRREGSLSVPDVQDKFLRELVDARVIVDESELGDLIRPEAHTLEERVRMAADEQRSRDRARKLRKRGEDRQAVRIIERRAIKSERSY</sequence>
<feature type="transmembrane region" description="Helical" evidence="2">
    <location>
        <begin position="1248"/>
        <end position="1268"/>
    </location>
</feature>
<evidence type="ECO:0000313" key="3">
    <source>
        <dbReference type="EMBL" id="ACO64019.1"/>
    </source>
</evidence>
<dbReference type="KEGG" id="mis:MICPUN_59091"/>
<organism evidence="3 4">
    <name type="scientific">Micromonas commoda (strain RCC299 / NOUM17 / CCMP2709)</name>
    <name type="common">Picoplanktonic green alga</name>
    <dbReference type="NCBI Taxonomy" id="296587"/>
    <lineage>
        <taxon>Eukaryota</taxon>
        <taxon>Viridiplantae</taxon>
        <taxon>Chlorophyta</taxon>
        <taxon>Mamiellophyceae</taxon>
        <taxon>Mamiellales</taxon>
        <taxon>Mamiellaceae</taxon>
        <taxon>Micromonas</taxon>
    </lineage>
</organism>
<protein>
    <submittedName>
        <fullName evidence="3">Uncharacterized protein</fullName>
    </submittedName>
</protein>
<dbReference type="GeneID" id="8244049"/>
<evidence type="ECO:0000256" key="1">
    <source>
        <dbReference type="SAM" id="MobiDB-lite"/>
    </source>
</evidence>
<feature type="compositionally biased region" description="Basic and acidic residues" evidence="1">
    <location>
        <begin position="57"/>
        <end position="85"/>
    </location>
</feature>
<keyword evidence="2" id="KW-0812">Transmembrane</keyword>
<reference evidence="3 4" key="1">
    <citation type="journal article" date="2009" name="Science">
        <title>Green evolution and dynamic adaptations revealed by genomes of the marine picoeukaryotes Micromonas.</title>
        <authorList>
            <person name="Worden A.Z."/>
            <person name="Lee J.H."/>
            <person name="Mock T."/>
            <person name="Rouze P."/>
            <person name="Simmons M.P."/>
            <person name="Aerts A.L."/>
            <person name="Allen A.E."/>
            <person name="Cuvelier M.L."/>
            <person name="Derelle E."/>
            <person name="Everett M.V."/>
            <person name="Foulon E."/>
            <person name="Grimwood J."/>
            <person name="Gundlach H."/>
            <person name="Henrissat B."/>
            <person name="Napoli C."/>
            <person name="McDonald S.M."/>
            <person name="Parker M.S."/>
            <person name="Rombauts S."/>
            <person name="Salamov A."/>
            <person name="Von Dassow P."/>
            <person name="Badger J.H."/>
            <person name="Coutinho P.M."/>
            <person name="Demir E."/>
            <person name="Dubchak I."/>
            <person name="Gentemann C."/>
            <person name="Eikrem W."/>
            <person name="Gready J.E."/>
            <person name="John U."/>
            <person name="Lanier W."/>
            <person name="Lindquist E.A."/>
            <person name="Lucas S."/>
            <person name="Mayer K.F."/>
            <person name="Moreau H."/>
            <person name="Not F."/>
            <person name="Otillar R."/>
            <person name="Panaud O."/>
            <person name="Pangilinan J."/>
            <person name="Paulsen I."/>
            <person name="Piegu B."/>
            <person name="Poliakov A."/>
            <person name="Robbens S."/>
            <person name="Schmutz J."/>
            <person name="Toulza E."/>
            <person name="Wyss T."/>
            <person name="Zelensky A."/>
            <person name="Zhou K."/>
            <person name="Armbrust E.V."/>
            <person name="Bhattacharya D."/>
            <person name="Goodenough U.W."/>
            <person name="Van de Peer Y."/>
            <person name="Grigoriev I.V."/>
        </authorList>
    </citation>
    <scope>NUCLEOTIDE SEQUENCE [LARGE SCALE GENOMIC DNA]</scope>
    <source>
        <strain evidence="4">RCC299 / NOUM17</strain>
    </source>
</reference>
<dbReference type="Proteomes" id="UP000002009">
    <property type="component" value="Chromosome 6"/>
</dbReference>
<feature type="compositionally biased region" description="Gly residues" evidence="1">
    <location>
        <begin position="135"/>
        <end position="145"/>
    </location>
</feature>
<feature type="region of interest" description="Disordered" evidence="1">
    <location>
        <begin position="230"/>
        <end position="355"/>
    </location>
</feature>
<gene>
    <name evidence="3" type="ORF">MICPUN_59091</name>
</gene>
<feature type="compositionally biased region" description="Low complexity" evidence="1">
    <location>
        <begin position="307"/>
        <end position="318"/>
    </location>
</feature>
<feature type="compositionally biased region" description="Polar residues" evidence="1">
    <location>
        <begin position="897"/>
        <end position="907"/>
    </location>
</feature>
<evidence type="ECO:0000313" key="4">
    <source>
        <dbReference type="Proteomes" id="UP000002009"/>
    </source>
</evidence>